<organism evidence="11 12">
    <name type="scientific">Dawidia cretensis</name>
    <dbReference type="NCBI Taxonomy" id="2782350"/>
    <lineage>
        <taxon>Bacteria</taxon>
        <taxon>Pseudomonadati</taxon>
        <taxon>Bacteroidota</taxon>
        <taxon>Cytophagia</taxon>
        <taxon>Cytophagales</taxon>
        <taxon>Chryseotaleaceae</taxon>
        <taxon>Dawidia</taxon>
    </lineage>
</organism>
<reference evidence="11 12" key="1">
    <citation type="submission" date="2021-05" db="EMBL/GenBank/DDBJ databases">
        <title>A Polyphasic approach of four new species of the genus Ohtaekwangia: Ohtaekwangia histidinii sp. nov., Ohtaekwangia cretensis sp. nov., Ohtaekwangia indiensis sp. nov., Ohtaekwangia reichenbachii sp. nov. from diverse environment.</title>
        <authorList>
            <person name="Octaviana S."/>
        </authorList>
    </citation>
    <scope>NUCLEOTIDE SEQUENCE [LARGE SCALE GENOMIC DNA]</scope>
    <source>
        <strain evidence="11 12">PWU5</strain>
    </source>
</reference>
<dbReference type="PANTHER" id="PTHR33540:SF2">
    <property type="entry name" value="TRNA THREONYLCARBAMOYLADENOSINE BIOSYNTHESIS PROTEIN TSAE"/>
    <property type="match status" value="1"/>
</dbReference>
<comment type="subcellular location">
    <subcellularLocation>
        <location evidence="1">Cytoplasm</location>
    </subcellularLocation>
</comment>
<dbReference type="RefSeq" id="WP_254087635.1">
    <property type="nucleotide sequence ID" value="NZ_JAHESE010000049.1"/>
</dbReference>
<keyword evidence="6" id="KW-0479">Metal-binding</keyword>
<accession>A0AAP2E313</accession>
<keyword evidence="8" id="KW-0067">ATP-binding</keyword>
<dbReference type="GO" id="GO:0005524">
    <property type="term" value="F:ATP binding"/>
    <property type="evidence" value="ECO:0007669"/>
    <property type="project" value="UniProtKB-KW"/>
</dbReference>
<gene>
    <name evidence="11" type="primary">tsaE</name>
    <name evidence="11" type="ORF">KK062_27745</name>
</gene>
<dbReference type="GO" id="GO:0002949">
    <property type="term" value="P:tRNA threonylcarbamoyladenosine modification"/>
    <property type="evidence" value="ECO:0007669"/>
    <property type="project" value="InterPro"/>
</dbReference>
<evidence type="ECO:0000256" key="6">
    <source>
        <dbReference type="ARBA" id="ARBA00022723"/>
    </source>
</evidence>
<dbReference type="EMBL" id="JAHESE010000049">
    <property type="protein sequence ID" value="MBT1712066.1"/>
    <property type="molecule type" value="Genomic_DNA"/>
</dbReference>
<evidence type="ECO:0000256" key="10">
    <source>
        <dbReference type="ARBA" id="ARBA00032441"/>
    </source>
</evidence>
<comment type="similarity">
    <text evidence="2">Belongs to the TsaE family.</text>
</comment>
<proteinExistence type="inferred from homology"/>
<dbReference type="PANTHER" id="PTHR33540">
    <property type="entry name" value="TRNA THREONYLCARBAMOYLADENOSINE BIOSYNTHESIS PROTEIN TSAE"/>
    <property type="match status" value="1"/>
</dbReference>
<keyword evidence="5" id="KW-0819">tRNA processing</keyword>
<evidence type="ECO:0000256" key="2">
    <source>
        <dbReference type="ARBA" id="ARBA00007599"/>
    </source>
</evidence>
<evidence type="ECO:0000256" key="1">
    <source>
        <dbReference type="ARBA" id="ARBA00004496"/>
    </source>
</evidence>
<evidence type="ECO:0000256" key="5">
    <source>
        <dbReference type="ARBA" id="ARBA00022694"/>
    </source>
</evidence>
<dbReference type="NCBIfam" id="TIGR00150">
    <property type="entry name" value="T6A_YjeE"/>
    <property type="match status" value="1"/>
</dbReference>
<evidence type="ECO:0000256" key="9">
    <source>
        <dbReference type="ARBA" id="ARBA00022842"/>
    </source>
</evidence>
<dbReference type="InterPro" id="IPR027417">
    <property type="entry name" value="P-loop_NTPase"/>
</dbReference>
<dbReference type="InterPro" id="IPR003442">
    <property type="entry name" value="T6A_TsaE"/>
</dbReference>
<dbReference type="Gene3D" id="3.40.50.300">
    <property type="entry name" value="P-loop containing nucleotide triphosphate hydrolases"/>
    <property type="match status" value="1"/>
</dbReference>
<evidence type="ECO:0000313" key="12">
    <source>
        <dbReference type="Proteomes" id="UP001319080"/>
    </source>
</evidence>
<sequence length="152" mass="16925">MTGGGKVYRQVDREALKDVGAEIARHMEQVPVWLFYGEMGAGKTTLIKEVCRALGVADAMSSPSFSIVNEYAAVGVEKVFHFDFYRIRSEAEAFDIGAEEYFYSGYPCLVEWPEKIPGLIPVKVASVTLSIDNETQRTIAISIHDREEKNGL</sequence>
<evidence type="ECO:0000256" key="8">
    <source>
        <dbReference type="ARBA" id="ARBA00022840"/>
    </source>
</evidence>
<keyword evidence="12" id="KW-1185">Reference proteome</keyword>
<dbReference type="Pfam" id="PF02367">
    <property type="entry name" value="TsaE"/>
    <property type="match status" value="1"/>
</dbReference>
<evidence type="ECO:0000256" key="3">
    <source>
        <dbReference type="ARBA" id="ARBA00019010"/>
    </source>
</evidence>
<evidence type="ECO:0000313" key="11">
    <source>
        <dbReference type="EMBL" id="MBT1712066.1"/>
    </source>
</evidence>
<keyword evidence="7" id="KW-0547">Nucleotide-binding</keyword>
<keyword evidence="9" id="KW-0460">Magnesium</keyword>
<keyword evidence="4" id="KW-0963">Cytoplasm</keyword>
<name>A0AAP2E313_9BACT</name>
<evidence type="ECO:0000256" key="7">
    <source>
        <dbReference type="ARBA" id="ARBA00022741"/>
    </source>
</evidence>
<dbReference type="Proteomes" id="UP001319080">
    <property type="component" value="Unassembled WGS sequence"/>
</dbReference>
<comment type="caution">
    <text evidence="11">The sequence shown here is derived from an EMBL/GenBank/DDBJ whole genome shotgun (WGS) entry which is preliminary data.</text>
</comment>
<dbReference type="AlphaFoldDB" id="A0AAP2E313"/>
<dbReference type="GO" id="GO:0005737">
    <property type="term" value="C:cytoplasm"/>
    <property type="evidence" value="ECO:0007669"/>
    <property type="project" value="UniProtKB-SubCell"/>
</dbReference>
<evidence type="ECO:0000256" key="4">
    <source>
        <dbReference type="ARBA" id="ARBA00022490"/>
    </source>
</evidence>
<dbReference type="GO" id="GO:0046872">
    <property type="term" value="F:metal ion binding"/>
    <property type="evidence" value="ECO:0007669"/>
    <property type="project" value="UniProtKB-KW"/>
</dbReference>
<protein>
    <recommendedName>
        <fullName evidence="3">tRNA threonylcarbamoyladenosine biosynthesis protein TsaE</fullName>
    </recommendedName>
    <alternativeName>
        <fullName evidence="10">t(6)A37 threonylcarbamoyladenosine biosynthesis protein TsaE</fullName>
    </alternativeName>
</protein>
<dbReference type="SUPFAM" id="SSF52540">
    <property type="entry name" value="P-loop containing nucleoside triphosphate hydrolases"/>
    <property type="match status" value="1"/>
</dbReference>